<dbReference type="InterPro" id="IPR005471">
    <property type="entry name" value="Tscrpt_reg_IclR_N"/>
</dbReference>
<evidence type="ECO:0000256" key="3">
    <source>
        <dbReference type="ARBA" id="ARBA00023163"/>
    </source>
</evidence>
<dbReference type="InterPro" id="IPR050707">
    <property type="entry name" value="HTH_MetabolicPath_Reg"/>
</dbReference>
<evidence type="ECO:0000259" key="4">
    <source>
        <dbReference type="PROSITE" id="PS51077"/>
    </source>
</evidence>
<protein>
    <submittedName>
        <fullName evidence="6">IclR family transcriptional regulator</fullName>
    </submittedName>
</protein>
<dbReference type="InterPro" id="IPR029016">
    <property type="entry name" value="GAF-like_dom_sf"/>
</dbReference>
<comment type="caution">
    <text evidence="6">The sequence shown here is derived from an EMBL/GenBank/DDBJ whole genome shotgun (WGS) entry which is preliminary data.</text>
</comment>
<dbReference type="PANTHER" id="PTHR30136">
    <property type="entry name" value="HELIX-TURN-HELIX TRANSCRIPTIONAL REGULATOR, ICLR FAMILY"/>
    <property type="match status" value="1"/>
</dbReference>
<keyword evidence="7" id="KW-1185">Reference proteome</keyword>
<dbReference type="SMART" id="SM00346">
    <property type="entry name" value="HTH_ICLR"/>
    <property type="match status" value="1"/>
</dbReference>
<dbReference type="Pfam" id="PF09339">
    <property type="entry name" value="HTH_IclR"/>
    <property type="match status" value="1"/>
</dbReference>
<evidence type="ECO:0000256" key="2">
    <source>
        <dbReference type="ARBA" id="ARBA00023125"/>
    </source>
</evidence>
<evidence type="ECO:0000313" key="7">
    <source>
        <dbReference type="Proteomes" id="UP000652760"/>
    </source>
</evidence>
<accession>A0ABS1FAS5</accession>
<evidence type="ECO:0000256" key="1">
    <source>
        <dbReference type="ARBA" id="ARBA00023015"/>
    </source>
</evidence>
<evidence type="ECO:0000313" key="6">
    <source>
        <dbReference type="EMBL" id="MBK1840525.1"/>
    </source>
</evidence>
<dbReference type="Gene3D" id="3.30.450.40">
    <property type="match status" value="1"/>
</dbReference>
<dbReference type="SUPFAM" id="SSF55781">
    <property type="entry name" value="GAF domain-like"/>
    <property type="match status" value="1"/>
</dbReference>
<dbReference type="Proteomes" id="UP000652760">
    <property type="component" value="Unassembled WGS sequence"/>
</dbReference>
<name>A0ABS1FAS5_9PROT</name>
<dbReference type="Pfam" id="PF01614">
    <property type="entry name" value="IclR_C"/>
    <property type="match status" value="1"/>
</dbReference>
<dbReference type="InterPro" id="IPR036388">
    <property type="entry name" value="WH-like_DNA-bd_sf"/>
</dbReference>
<keyword evidence="3" id="KW-0804">Transcription</keyword>
<dbReference type="PROSITE" id="PS51077">
    <property type="entry name" value="HTH_ICLR"/>
    <property type="match status" value="1"/>
</dbReference>
<evidence type="ECO:0000259" key="5">
    <source>
        <dbReference type="PROSITE" id="PS51078"/>
    </source>
</evidence>
<dbReference type="Gene3D" id="1.10.10.10">
    <property type="entry name" value="Winged helix-like DNA-binding domain superfamily/Winged helix DNA-binding domain"/>
    <property type="match status" value="1"/>
</dbReference>
<organism evidence="6 7">
    <name type="scientific">Azospirillum endophyticum</name>
    <dbReference type="NCBI Taxonomy" id="2800326"/>
    <lineage>
        <taxon>Bacteria</taxon>
        <taxon>Pseudomonadati</taxon>
        <taxon>Pseudomonadota</taxon>
        <taxon>Alphaproteobacteria</taxon>
        <taxon>Rhodospirillales</taxon>
        <taxon>Azospirillaceae</taxon>
        <taxon>Azospirillum</taxon>
    </lineage>
</organism>
<proteinExistence type="predicted"/>
<dbReference type="SUPFAM" id="SSF46785">
    <property type="entry name" value="Winged helix' DNA-binding domain"/>
    <property type="match status" value="1"/>
</dbReference>
<dbReference type="PROSITE" id="PS51078">
    <property type="entry name" value="ICLR_ED"/>
    <property type="match status" value="1"/>
</dbReference>
<feature type="domain" description="IclR-ED" evidence="5">
    <location>
        <begin position="68"/>
        <end position="240"/>
    </location>
</feature>
<dbReference type="PANTHER" id="PTHR30136:SF35">
    <property type="entry name" value="HTH-TYPE TRANSCRIPTIONAL REGULATOR RV1719"/>
    <property type="match status" value="1"/>
</dbReference>
<gene>
    <name evidence="6" type="ORF">JHL17_24280</name>
</gene>
<dbReference type="EMBL" id="JAENHM010000064">
    <property type="protein sequence ID" value="MBK1840525.1"/>
    <property type="molecule type" value="Genomic_DNA"/>
</dbReference>
<reference evidence="7" key="1">
    <citation type="submission" date="2021-01" db="EMBL/GenBank/DDBJ databases">
        <title>Genome public.</title>
        <authorList>
            <person name="Liu C."/>
            <person name="Sun Q."/>
        </authorList>
    </citation>
    <scope>NUCLEOTIDE SEQUENCE [LARGE SCALE GENOMIC DNA]</scope>
    <source>
        <strain evidence="7">YIM B02556</strain>
    </source>
</reference>
<dbReference type="InterPro" id="IPR014757">
    <property type="entry name" value="Tscrpt_reg_IclR_C"/>
</dbReference>
<keyword evidence="2" id="KW-0238">DNA-binding</keyword>
<dbReference type="InterPro" id="IPR036390">
    <property type="entry name" value="WH_DNA-bd_sf"/>
</dbReference>
<dbReference type="RefSeq" id="WP_200197142.1">
    <property type="nucleotide sequence ID" value="NZ_JAENHM010000064.1"/>
</dbReference>
<sequence>MSVRPLSSVLKTFAVLDIVAAAPEPVRLADVARAVEEARAATHQRLQTLVEAGWVEQTEDGRYRLALRIVAHAAMAMEQANLGARLADILHDMVAESGETASMAVLDGHEAVIMRRVEAKGILRADLRVGTRLDLARTALGRALSAFARPDALARLAEAGVVLPEEELVERIRADGYAVSGITGPRTVSAVAAPVVDSHGDCIAALSLSGPTAGFNTQTCASVVVAAAARVNARLRGARE</sequence>
<feature type="domain" description="HTH iclR-type" evidence="4">
    <location>
        <begin position="6"/>
        <end position="67"/>
    </location>
</feature>
<keyword evidence="1" id="KW-0805">Transcription regulation</keyword>